<comment type="caution">
    <text evidence="1">The sequence shown here is derived from an EMBL/GenBank/DDBJ whole genome shotgun (WGS) entry which is preliminary data.</text>
</comment>
<name>A0A4Y3TUR8_9PROT</name>
<proteinExistence type="predicted"/>
<reference evidence="1 2" key="1">
    <citation type="submission" date="2019-06" db="EMBL/GenBank/DDBJ databases">
        <title>Whole genome shotgun sequence of Acetobacter peroxydans NBRC 13755.</title>
        <authorList>
            <person name="Hosoyama A."/>
            <person name="Uohara A."/>
            <person name="Ohji S."/>
            <person name="Ichikawa N."/>
        </authorList>
    </citation>
    <scope>NUCLEOTIDE SEQUENCE [LARGE SCALE GENOMIC DNA]</scope>
    <source>
        <strain evidence="1 2">NBRC 13755</strain>
    </source>
</reference>
<accession>A0A4Y3TUR8</accession>
<dbReference type="EMBL" id="BJMV01000006">
    <property type="protein sequence ID" value="GEB85602.1"/>
    <property type="molecule type" value="Genomic_DNA"/>
</dbReference>
<dbReference type="AlphaFoldDB" id="A0A4Y3TUR8"/>
<keyword evidence="2" id="KW-1185">Reference proteome</keyword>
<sequence>MQGCQAHLASLHLTMQSNRAAYGYDVITPRTSLRSRDIAANDIEIMRGRKLSGFYRDKTRDGKTHAPCRVQLETIVSHETGLTPENGINECRRETGARLPRQFTRPHQQGLASNIHRKRSHLNTYDPARNVPHVVDRVLYHTEVTITSVVVIYQHHAPDGTR</sequence>
<gene>
    <name evidence="1" type="ORF">APE01nite_13990</name>
</gene>
<organism evidence="1 2">
    <name type="scientific">Acetobacter peroxydans</name>
    <dbReference type="NCBI Taxonomy" id="104098"/>
    <lineage>
        <taxon>Bacteria</taxon>
        <taxon>Pseudomonadati</taxon>
        <taxon>Pseudomonadota</taxon>
        <taxon>Alphaproteobacteria</taxon>
        <taxon>Acetobacterales</taxon>
        <taxon>Acetobacteraceae</taxon>
        <taxon>Acetobacter</taxon>
    </lineage>
</organism>
<dbReference type="Proteomes" id="UP000317730">
    <property type="component" value="Unassembled WGS sequence"/>
</dbReference>
<evidence type="ECO:0000313" key="1">
    <source>
        <dbReference type="EMBL" id="GEB85602.1"/>
    </source>
</evidence>
<evidence type="ECO:0000313" key="2">
    <source>
        <dbReference type="Proteomes" id="UP000317730"/>
    </source>
</evidence>
<protein>
    <submittedName>
        <fullName evidence="1">Uncharacterized protein</fullName>
    </submittedName>
</protein>